<dbReference type="Pfam" id="PF00975">
    <property type="entry name" value="Thioesterase"/>
    <property type="match status" value="1"/>
</dbReference>
<organism evidence="3 4">
    <name type="scientific">Streptomyces enissocaesilis</name>
    <dbReference type="NCBI Taxonomy" id="332589"/>
    <lineage>
        <taxon>Bacteria</taxon>
        <taxon>Bacillati</taxon>
        <taxon>Actinomycetota</taxon>
        <taxon>Actinomycetes</taxon>
        <taxon>Kitasatosporales</taxon>
        <taxon>Streptomycetaceae</taxon>
        <taxon>Streptomyces</taxon>
        <taxon>Streptomyces rochei group</taxon>
    </lineage>
</organism>
<evidence type="ECO:0000259" key="2">
    <source>
        <dbReference type="Pfam" id="PF00975"/>
    </source>
</evidence>
<name>A0ABN3XM50_9ACTN</name>
<dbReference type="InterPro" id="IPR029058">
    <property type="entry name" value="AB_hydrolase_fold"/>
</dbReference>
<dbReference type="PANTHER" id="PTHR11487">
    <property type="entry name" value="THIOESTERASE"/>
    <property type="match status" value="1"/>
</dbReference>
<dbReference type="InterPro" id="IPR001031">
    <property type="entry name" value="Thioesterase"/>
</dbReference>
<dbReference type="Gene3D" id="3.40.50.1820">
    <property type="entry name" value="alpha/beta hydrolase"/>
    <property type="match status" value="1"/>
</dbReference>
<protein>
    <recommendedName>
        <fullName evidence="2">Thioesterase domain-containing protein</fullName>
    </recommendedName>
</protein>
<evidence type="ECO:0000256" key="1">
    <source>
        <dbReference type="ARBA" id="ARBA00007169"/>
    </source>
</evidence>
<dbReference type="EMBL" id="BAAAUD010000050">
    <property type="protein sequence ID" value="GAA2959915.1"/>
    <property type="molecule type" value="Genomic_DNA"/>
</dbReference>
<feature type="domain" description="Thioesterase" evidence="2">
    <location>
        <begin position="22"/>
        <end position="245"/>
    </location>
</feature>
<dbReference type="InterPro" id="IPR012223">
    <property type="entry name" value="TEII"/>
</dbReference>
<evidence type="ECO:0000313" key="3">
    <source>
        <dbReference type="EMBL" id="GAA2959915.1"/>
    </source>
</evidence>
<comment type="similarity">
    <text evidence="1">Belongs to the thioesterase family.</text>
</comment>
<dbReference type="SUPFAM" id="SSF53474">
    <property type="entry name" value="alpha/beta-Hydrolases"/>
    <property type="match status" value="1"/>
</dbReference>
<dbReference type="PANTHER" id="PTHR11487:SF0">
    <property type="entry name" value="S-ACYL FATTY ACID SYNTHASE THIOESTERASE, MEDIUM CHAIN"/>
    <property type="match status" value="1"/>
</dbReference>
<reference evidence="3 4" key="1">
    <citation type="journal article" date="2019" name="Int. J. Syst. Evol. Microbiol.">
        <title>The Global Catalogue of Microorganisms (GCM) 10K type strain sequencing project: providing services to taxonomists for standard genome sequencing and annotation.</title>
        <authorList>
            <consortium name="The Broad Institute Genomics Platform"/>
            <consortium name="The Broad Institute Genome Sequencing Center for Infectious Disease"/>
            <person name="Wu L."/>
            <person name="Ma J."/>
        </authorList>
    </citation>
    <scope>NUCLEOTIDE SEQUENCE [LARGE SCALE GENOMIC DNA]</scope>
    <source>
        <strain evidence="3 4">JCM 9088</strain>
    </source>
</reference>
<sequence>MRKTSEPRWFVSRSSGGPTRLRLLCLPYAGGSASVFKGWEHHLPAGVEVMAVQLPGRAERWREEPLTDLEAIADTLCELFQVHVDEPFAVFGHSMGALIALVLARKLSRKHGREPVRLFFASCNAPLPERPLPALGRLDDAGLRAQLSALGLPDEVLADEELMEITLPLVRADLHVADAYLDRAPELLDCPVTAFHGADDPLVSGQDMGQWARTTRGPFTLRSVPGAHVFDRSGWSHVLKTINTDLESHMRPAAAQEQPRP</sequence>
<gene>
    <name evidence="3" type="ORF">GCM10010446_51660</name>
</gene>
<comment type="caution">
    <text evidence="3">The sequence shown here is derived from an EMBL/GenBank/DDBJ whole genome shotgun (WGS) entry which is preliminary data.</text>
</comment>
<dbReference type="RefSeq" id="WP_344497966.1">
    <property type="nucleotide sequence ID" value="NZ_BAAAUD010000050.1"/>
</dbReference>
<proteinExistence type="inferred from homology"/>
<accession>A0ABN3XM50</accession>
<keyword evidence="4" id="KW-1185">Reference proteome</keyword>
<evidence type="ECO:0000313" key="4">
    <source>
        <dbReference type="Proteomes" id="UP001500403"/>
    </source>
</evidence>
<dbReference type="Proteomes" id="UP001500403">
    <property type="component" value="Unassembled WGS sequence"/>
</dbReference>